<dbReference type="AlphaFoldDB" id="A0A6J5EK74"/>
<evidence type="ECO:0000313" key="2">
    <source>
        <dbReference type="Proteomes" id="UP000494329"/>
    </source>
</evidence>
<keyword evidence="2" id="KW-1185">Reference proteome</keyword>
<sequence length="55" mass="5803">MNGGEGQLVVSEPYAVYSSKTRSNSFPLLYAATGFWQSAPALRRGDGLDNPGVVA</sequence>
<dbReference type="Proteomes" id="UP000494329">
    <property type="component" value="Unassembled WGS sequence"/>
</dbReference>
<reference evidence="1 2" key="1">
    <citation type="submission" date="2020-04" db="EMBL/GenBank/DDBJ databases">
        <authorList>
            <person name="De Canck E."/>
        </authorList>
    </citation>
    <scope>NUCLEOTIDE SEQUENCE [LARGE SCALE GENOMIC DNA]</scope>
    <source>
        <strain evidence="1 2">LMG 29739</strain>
    </source>
</reference>
<gene>
    <name evidence="1" type="ORF">LMG29739_04883</name>
</gene>
<accession>A0A6J5EK74</accession>
<protein>
    <submittedName>
        <fullName evidence="1">Uncharacterized protein</fullName>
    </submittedName>
</protein>
<organism evidence="1 2">
    <name type="scientific">Paraburkholderia solisilvae</name>
    <dbReference type="NCBI Taxonomy" id="624376"/>
    <lineage>
        <taxon>Bacteria</taxon>
        <taxon>Pseudomonadati</taxon>
        <taxon>Pseudomonadota</taxon>
        <taxon>Betaproteobacteria</taxon>
        <taxon>Burkholderiales</taxon>
        <taxon>Burkholderiaceae</taxon>
        <taxon>Paraburkholderia</taxon>
    </lineage>
</organism>
<dbReference type="EMBL" id="CADIKF010000047">
    <property type="protein sequence ID" value="CAB3766653.1"/>
    <property type="molecule type" value="Genomic_DNA"/>
</dbReference>
<name>A0A6J5EK74_9BURK</name>
<proteinExistence type="predicted"/>
<evidence type="ECO:0000313" key="1">
    <source>
        <dbReference type="EMBL" id="CAB3766653.1"/>
    </source>
</evidence>